<keyword evidence="3" id="KW-0813">Transport</keyword>
<dbReference type="Gene3D" id="1.20.1530.20">
    <property type="match status" value="1"/>
</dbReference>
<dbReference type="GO" id="GO:0016020">
    <property type="term" value="C:membrane"/>
    <property type="evidence" value="ECO:0007669"/>
    <property type="project" value="UniProtKB-SubCell"/>
</dbReference>
<reference evidence="9" key="1">
    <citation type="submission" date="2020-04" db="EMBL/GenBank/DDBJ databases">
        <authorList>
            <person name="Zhang T."/>
        </authorList>
    </citation>
    <scope>NUCLEOTIDE SEQUENCE</scope>
    <source>
        <strain evidence="9">HKST-UBA13</strain>
    </source>
</reference>
<keyword evidence="4 7" id="KW-0812">Transmembrane</keyword>
<evidence type="ECO:0000256" key="1">
    <source>
        <dbReference type="ARBA" id="ARBA00004141"/>
    </source>
</evidence>
<dbReference type="GO" id="GO:0006813">
    <property type="term" value="P:potassium ion transport"/>
    <property type="evidence" value="ECO:0007669"/>
    <property type="project" value="InterPro"/>
</dbReference>
<comment type="subcellular location">
    <subcellularLocation>
        <location evidence="1">Membrane</location>
        <topology evidence="1">Multi-pass membrane protein</topology>
    </subcellularLocation>
</comment>
<dbReference type="Pfam" id="PF02254">
    <property type="entry name" value="TrkA_N"/>
    <property type="match status" value="1"/>
</dbReference>
<dbReference type="AlphaFoldDB" id="A0A955L0H9"/>
<evidence type="ECO:0000313" key="10">
    <source>
        <dbReference type="Proteomes" id="UP000775877"/>
    </source>
</evidence>
<feature type="transmembrane region" description="Helical" evidence="7">
    <location>
        <begin position="305"/>
        <end position="325"/>
    </location>
</feature>
<dbReference type="InterPro" id="IPR036291">
    <property type="entry name" value="NAD(P)-bd_dom_sf"/>
</dbReference>
<dbReference type="InterPro" id="IPR003148">
    <property type="entry name" value="RCK_N"/>
</dbReference>
<gene>
    <name evidence="9" type="ORF">KC678_02180</name>
</gene>
<dbReference type="SUPFAM" id="SSF51735">
    <property type="entry name" value="NAD(P)-binding Rossmann-fold domains"/>
    <property type="match status" value="1"/>
</dbReference>
<keyword evidence="6 7" id="KW-0472">Membrane</keyword>
<dbReference type="InterPro" id="IPR006153">
    <property type="entry name" value="Cation/H_exchanger_TM"/>
</dbReference>
<dbReference type="EMBL" id="JAGQLJ010000044">
    <property type="protein sequence ID" value="MCA9381047.1"/>
    <property type="molecule type" value="Genomic_DNA"/>
</dbReference>
<feature type="transmembrane region" description="Helical" evidence="7">
    <location>
        <begin position="217"/>
        <end position="236"/>
    </location>
</feature>
<dbReference type="PROSITE" id="PS51201">
    <property type="entry name" value="RCK_N"/>
    <property type="match status" value="1"/>
</dbReference>
<feature type="transmembrane region" description="Helical" evidence="7">
    <location>
        <begin position="190"/>
        <end position="211"/>
    </location>
</feature>
<reference evidence="9" key="2">
    <citation type="journal article" date="2021" name="Microbiome">
        <title>Successional dynamics and alternative stable states in a saline activated sludge microbial community over 9 years.</title>
        <authorList>
            <person name="Wang Y."/>
            <person name="Ye J."/>
            <person name="Ju F."/>
            <person name="Liu L."/>
            <person name="Boyd J.A."/>
            <person name="Deng Y."/>
            <person name="Parks D.H."/>
            <person name="Jiang X."/>
            <person name="Yin X."/>
            <person name="Woodcroft B.J."/>
            <person name="Tyson G.W."/>
            <person name="Hugenholtz P."/>
            <person name="Polz M.F."/>
            <person name="Zhang T."/>
        </authorList>
    </citation>
    <scope>NUCLEOTIDE SEQUENCE</scope>
    <source>
        <strain evidence="9">HKST-UBA13</strain>
    </source>
</reference>
<feature type="transmembrane region" description="Helical" evidence="7">
    <location>
        <begin position="38"/>
        <end position="55"/>
    </location>
</feature>
<accession>A0A955L0H9</accession>
<organism evidence="9 10">
    <name type="scientific">Candidatus Dojkabacteria bacterium</name>
    <dbReference type="NCBI Taxonomy" id="2099670"/>
    <lineage>
        <taxon>Bacteria</taxon>
        <taxon>Candidatus Dojkabacteria</taxon>
    </lineage>
</organism>
<feature type="transmembrane region" description="Helical" evidence="7">
    <location>
        <begin position="9"/>
        <end position="26"/>
    </location>
</feature>
<evidence type="ECO:0000256" key="5">
    <source>
        <dbReference type="ARBA" id="ARBA00022989"/>
    </source>
</evidence>
<feature type="domain" description="RCK N-terminal" evidence="8">
    <location>
        <begin position="388"/>
        <end position="504"/>
    </location>
</feature>
<comment type="similarity">
    <text evidence="2">Belongs to the monovalent cation:proton antiporter 2 (CPA2) transporter (TC 2.A.37) family.</text>
</comment>
<sequence>MQTLKLPTILAYIFTGLLIGSISVLGQDYFTDEVGLEALSKIGITLLLFILGLEMKVGELRSVGKVALITGIGQIVFTSLIGYGLALLLGYESRESLYIAIALTFSSTIVIVKLLSDKHDLNSLYGKISIGFLLIQDFVAILALLLLNGLAAGESVSIVTIIVMLAKAALVFAIVIFLSQKILPTIIHSISHSLELLFSFSLAWAFGVALLVSSDAIGLSIEIGGFLAGLALANAVESLQIVSKIRTLRDFFIIIFFVHLGLSLHLDNISESIGPAIFFSLFVLIGNPIIVLFLLTGLRFKAKTAFMSGLTVAQISEFSLIVIFLGKDLGHVTEQTASMITLVGIFTFAISSYMIMNSDLIYKYIHHHLKHFERKSVNEQAPQLKEMNKHVVVIGIDQMGTAILKEYKNKKDEIVAVDFNPDVVNRLKEDGYNVVFGDITESDVMGEANLGSAKTIISTLPTLEDNLILIQSIKRNHPEVQIIVNAERKEYRKALLEAGADMVIAPFELAGQMLSRLVAHDELEIRD</sequence>
<evidence type="ECO:0000256" key="2">
    <source>
        <dbReference type="ARBA" id="ARBA00005551"/>
    </source>
</evidence>
<feature type="transmembrane region" description="Helical" evidence="7">
    <location>
        <begin position="272"/>
        <end position="298"/>
    </location>
</feature>
<evidence type="ECO:0000256" key="3">
    <source>
        <dbReference type="ARBA" id="ARBA00022448"/>
    </source>
</evidence>
<evidence type="ECO:0000259" key="8">
    <source>
        <dbReference type="PROSITE" id="PS51201"/>
    </source>
</evidence>
<feature type="transmembrane region" description="Helical" evidence="7">
    <location>
        <begin position="128"/>
        <end position="150"/>
    </location>
</feature>
<dbReference type="Pfam" id="PF00999">
    <property type="entry name" value="Na_H_Exchanger"/>
    <property type="match status" value="1"/>
</dbReference>
<evidence type="ECO:0000256" key="4">
    <source>
        <dbReference type="ARBA" id="ARBA00022692"/>
    </source>
</evidence>
<comment type="caution">
    <text evidence="9">The sequence shown here is derived from an EMBL/GenBank/DDBJ whole genome shotgun (WGS) entry which is preliminary data.</text>
</comment>
<feature type="transmembrane region" description="Helical" evidence="7">
    <location>
        <begin position="337"/>
        <end position="356"/>
    </location>
</feature>
<dbReference type="InterPro" id="IPR038770">
    <property type="entry name" value="Na+/solute_symporter_sf"/>
</dbReference>
<dbReference type="Gene3D" id="3.40.50.720">
    <property type="entry name" value="NAD(P)-binding Rossmann-like Domain"/>
    <property type="match status" value="1"/>
</dbReference>
<dbReference type="PANTHER" id="PTHR42751:SF3">
    <property type="entry name" value="SODIUM_GLUTAMATE SYMPORTER"/>
    <property type="match status" value="1"/>
</dbReference>
<dbReference type="GO" id="GO:0015297">
    <property type="term" value="F:antiporter activity"/>
    <property type="evidence" value="ECO:0007669"/>
    <property type="project" value="InterPro"/>
</dbReference>
<dbReference type="PANTHER" id="PTHR42751">
    <property type="entry name" value="SODIUM/HYDROGEN EXCHANGER FAMILY/TRKA DOMAIN PROTEIN"/>
    <property type="match status" value="1"/>
</dbReference>
<evidence type="ECO:0000313" key="9">
    <source>
        <dbReference type="EMBL" id="MCA9381047.1"/>
    </source>
</evidence>
<feature type="transmembrane region" description="Helical" evidence="7">
    <location>
        <begin position="248"/>
        <end position="266"/>
    </location>
</feature>
<proteinExistence type="inferred from homology"/>
<evidence type="ECO:0000256" key="7">
    <source>
        <dbReference type="SAM" id="Phobius"/>
    </source>
</evidence>
<feature type="transmembrane region" description="Helical" evidence="7">
    <location>
        <begin position="156"/>
        <end position="178"/>
    </location>
</feature>
<feature type="transmembrane region" description="Helical" evidence="7">
    <location>
        <begin position="97"/>
        <end position="116"/>
    </location>
</feature>
<name>A0A955L0H9_9BACT</name>
<feature type="transmembrane region" description="Helical" evidence="7">
    <location>
        <begin position="67"/>
        <end position="91"/>
    </location>
</feature>
<evidence type="ECO:0000256" key="6">
    <source>
        <dbReference type="ARBA" id="ARBA00023136"/>
    </source>
</evidence>
<dbReference type="GO" id="GO:1902600">
    <property type="term" value="P:proton transmembrane transport"/>
    <property type="evidence" value="ECO:0007669"/>
    <property type="project" value="InterPro"/>
</dbReference>
<protein>
    <submittedName>
        <fullName evidence="9">Cation:proton antiporter</fullName>
    </submittedName>
</protein>
<keyword evidence="5 7" id="KW-1133">Transmembrane helix</keyword>
<dbReference type="Proteomes" id="UP000775877">
    <property type="component" value="Unassembled WGS sequence"/>
</dbReference>